<feature type="active site" evidence="6">
    <location>
        <position position="146"/>
    </location>
</feature>
<dbReference type="EC" id="3.1.1.61" evidence="4"/>
<dbReference type="SUPFAM" id="SSF52172">
    <property type="entry name" value="CheY-like"/>
    <property type="match status" value="1"/>
</dbReference>
<reference evidence="10" key="1">
    <citation type="submission" date="2016-01" db="EMBL/GenBank/DDBJ databases">
        <authorList>
            <person name="Peeters C."/>
        </authorList>
    </citation>
    <scope>NUCLEOTIDE SEQUENCE</scope>
    <source>
        <strain evidence="10">LMG 29321</strain>
    </source>
</reference>
<keyword evidence="3 6" id="KW-0378">Hydrolase</keyword>
<evidence type="ECO:0000256" key="7">
    <source>
        <dbReference type="PROSITE-ProRule" id="PRU00169"/>
    </source>
</evidence>
<feature type="modified residue" description="4-aspartylphosphate" evidence="7">
    <location>
        <position position="267"/>
    </location>
</feature>
<evidence type="ECO:0000259" key="9">
    <source>
        <dbReference type="PROSITE" id="PS50122"/>
    </source>
</evidence>
<dbReference type="InterPro" id="IPR035909">
    <property type="entry name" value="CheB_C"/>
</dbReference>
<evidence type="ECO:0000256" key="2">
    <source>
        <dbReference type="ARBA" id="ARBA00022500"/>
    </source>
</evidence>
<evidence type="ECO:0000256" key="3">
    <source>
        <dbReference type="ARBA" id="ARBA00022801"/>
    </source>
</evidence>
<gene>
    <name evidence="10" type="ORF">AWB78_00768</name>
</gene>
<comment type="caution">
    <text evidence="10">The sequence shown here is derived from an EMBL/GenBank/DDBJ whole genome shotgun (WGS) entry which is preliminary data.</text>
</comment>
<dbReference type="CDD" id="cd16433">
    <property type="entry name" value="CheB"/>
    <property type="match status" value="1"/>
</dbReference>
<dbReference type="SUPFAM" id="SSF52738">
    <property type="entry name" value="Methylesterase CheB, C-terminal domain"/>
    <property type="match status" value="1"/>
</dbReference>
<keyword evidence="2 6" id="KW-0145">Chemotaxis</keyword>
<dbReference type="Proteomes" id="UP000071859">
    <property type="component" value="Unassembled WGS sequence"/>
</dbReference>
<dbReference type="GO" id="GO:0000156">
    <property type="term" value="F:phosphorelay response regulator activity"/>
    <property type="evidence" value="ECO:0007669"/>
    <property type="project" value="InterPro"/>
</dbReference>
<evidence type="ECO:0000259" key="8">
    <source>
        <dbReference type="PROSITE" id="PS50110"/>
    </source>
</evidence>
<evidence type="ECO:0000313" key="11">
    <source>
        <dbReference type="Proteomes" id="UP000071859"/>
    </source>
</evidence>
<dbReference type="Gene3D" id="3.40.50.180">
    <property type="entry name" value="Methylesterase CheB, C-terminal domain"/>
    <property type="match status" value="1"/>
</dbReference>
<dbReference type="PANTHER" id="PTHR42872">
    <property type="entry name" value="PROTEIN-GLUTAMATE METHYLESTERASE/PROTEIN-GLUTAMINE GLUTAMINASE"/>
    <property type="match status" value="1"/>
</dbReference>
<keyword evidence="1" id="KW-0963">Cytoplasm</keyword>
<organism evidence="10 11">
    <name type="scientific">Caballeronia calidae</name>
    <dbReference type="NCBI Taxonomy" id="1777139"/>
    <lineage>
        <taxon>Bacteria</taxon>
        <taxon>Pseudomonadati</taxon>
        <taxon>Pseudomonadota</taxon>
        <taxon>Betaproteobacteria</taxon>
        <taxon>Burkholderiales</taxon>
        <taxon>Burkholderiaceae</taxon>
        <taxon>Caballeronia</taxon>
    </lineage>
</organism>
<dbReference type="PROSITE" id="PS50110">
    <property type="entry name" value="RESPONSE_REGULATORY"/>
    <property type="match status" value="1"/>
</dbReference>
<feature type="active site" evidence="6">
    <location>
        <position position="54"/>
    </location>
</feature>
<sequence length="341" mass="36790">MNSADAEPTPDASKPLRARDIVVVGSSRGGVTSLPEFFSHFPAGIPAAFFVVQHLGAGSPGELDGLIGRRSRLPVSFAADGELVGTGRVYVAPADANMTLERGRVVVQPSPRESYHRPSINALFRSAAVAYGRRVVGVVLTGTMEDGVAGSWEIWRRGGLIVVQDPAEAYSPELPTRVRETVPVDYTARLADIAELVLDFATRPRRAPPVAGDFQARVMIVEDERIVAKSLENDLHALHYDVCASVLTGEAAVEAAGRTLSGVILMDIRLSGAMDGTQAASLIWERLQIPVVYLTAYADAETLASIKRTNAYGYVMKPYEAAEVHVALQLALERRDREQIT</sequence>
<comment type="catalytic activity">
    <reaction evidence="5">
        <text>[protein]-L-glutamate 5-O-methyl ester + H2O = L-glutamyl-[protein] + methanol + H(+)</text>
        <dbReference type="Rhea" id="RHEA:23236"/>
        <dbReference type="Rhea" id="RHEA-COMP:10208"/>
        <dbReference type="Rhea" id="RHEA-COMP:10311"/>
        <dbReference type="ChEBI" id="CHEBI:15377"/>
        <dbReference type="ChEBI" id="CHEBI:15378"/>
        <dbReference type="ChEBI" id="CHEBI:17790"/>
        <dbReference type="ChEBI" id="CHEBI:29973"/>
        <dbReference type="ChEBI" id="CHEBI:82795"/>
        <dbReference type="EC" id="3.1.1.61"/>
    </reaction>
</comment>
<feature type="active site" evidence="6">
    <location>
        <position position="27"/>
    </location>
</feature>
<dbReference type="Gene3D" id="3.40.50.2300">
    <property type="match status" value="1"/>
</dbReference>
<proteinExistence type="predicted"/>
<evidence type="ECO:0000256" key="5">
    <source>
        <dbReference type="ARBA" id="ARBA00048267"/>
    </source>
</evidence>
<dbReference type="Pfam" id="PF01339">
    <property type="entry name" value="CheB_methylest"/>
    <property type="match status" value="1"/>
</dbReference>
<dbReference type="EMBL" id="FCOX02000002">
    <property type="protein sequence ID" value="SAK46965.1"/>
    <property type="molecule type" value="Genomic_DNA"/>
</dbReference>
<feature type="domain" description="Response regulatory" evidence="8">
    <location>
        <begin position="217"/>
        <end position="332"/>
    </location>
</feature>
<evidence type="ECO:0000256" key="1">
    <source>
        <dbReference type="ARBA" id="ARBA00022490"/>
    </source>
</evidence>
<dbReference type="SMART" id="SM00448">
    <property type="entry name" value="REC"/>
    <property type="match status" value="1"/>
</dbReference>
<dbReference type="AlphaFoldDB" id="A0A157ZN82"/>
<dbReference type="GO" id="GO:0006935">
    <property type="term" value="P:chemotaxis"/>
    <property type="evidence" value="ECO:0007669"/>
    <property type="project" value="UniProtKB-UniRule"/>
</dbReference>
<evidence type="ECO:0000313" key="10">
    <source>
        <dbReference type="EMBL" id="SAK46965.1"/>
    </source>
</evidence>
<dbReference type="GO" id="GO:0005737">
    <property type="term" value="C:cytoplasm"/>
    <property type="evidence" value="ECO:0007669"/>
    <property type="project" value="InterPro"/>
</dbReference>
<dbReference type="Pfam" id="PF00072">
    <property type="entry name" value="Response_reg"/>
    <property type="match status" value="1"/>
</dbReference>
<evidence type="ECO:0000256" key="6">
    <source>
        <dbReference type="PROSITE-ProRule" id="PRU00050"/>
    </source>
</evidence>
<keyword evidence="7" id="KW-0597">Phosphoprotein</keyword>
<dbReference type="InterPro" id="IPR011006">
    <property type="entry name" value="CheY-like_superfamily"/>
</dbReference>
<dbReference type="CDD" id="cd17534">
    <property type="entry name" value="REC_DC-like"/>
    <property type="match status" value="1"/>
</dbReference>
<dbReference type="OrthoDB" id="9810730at2"/>
<evidence type="ECO:0000256" key="4">
    <source>
        <dbReference type="ARBA" id="ARBA00039140"/>
    </source>
</evidence>
<name>A0A157ZN82_9BURK</name>
<dbReference type="InterPro" id="IPR001789">
    <property type="entry name" value="Sig_transdc_resp-reg_receiver"/>
</dbReference>
<dbReference type="PROSITE" id="PS50122">
    <property type="entry name" value="CHEB"/>
    <property type="match status" value="1"/>
</dbReference>
<dbReference type="RefSeq" id="WP_074173375.1">
    <property type="nucleotide sequence ID" value="NZ_FCOX02000002.1"/>
</dbReference>
<keyword evidence="11" id="KW-1185">Reference proteome</keyword>
<dbReference type="GO" id="GO:0008984">
    <property type="term" value="F:protein-glutamate methylesterase activity"/>
    <property type="evidence" value="ECO:0007669"/>
    <property type="project" value="UniProtKB-EC"/>
</dbReference>
<dbReference type="PANTHER" id="PTHR42872:SF6">
    <property type="entry name" value="PROTEIN-GLUTAMATE METHYLESTERASE_PROTEIN-GLUTAMINE GLUTAMINASE"/>
    <property type="match status" value="1"/>
</dbReference>
<dbReference type="InterPro" id="IPR000673">
    <property type="entry name" value="Sig_transdc_resp-reg_Me-estase"/>
</dbReference>
<feature type="domain" description="CheB-type methylesterase" evidence="9">
    <location>
        <begin position="15"/>
        <end position="204"/>
    </location>
</feature>
<accession>A0A157ZN82</accession>
<protein>
    <recommendedName>
        <fullName evidence="4">protein-glutamate methylesterase</fullName>
        <ecNumber evidence="4">3.1.1.61</ecNumber>
    </recommendedName>
</protein>